<dbReference type="OrthoDB" id="883590at2"/>
<dbReference type="EMBL" id="JHEG04000001">
    <property type="protein sequence ID" value="KAF3886198.1"/>
    <property type="molecule type" value="Genomic_DNA"/>
</dbReference>
<dbReference type="Proteomes" id="UP000029738">
    <property type="component" value="Unassembled WGS sequence"/>
</dbReference>
<dbReference type="RefSeq" id="WP_050045723.1">
    <property type="nucleotide sequence ID" value="NZ_JHEG04000001.1"/>
</dbReference>
<dbReference type="GO" id="GO:0046872">
    <property type="term" value="F:metal ion binding"/>
    <property type="evidence" value="ECO:0007669"/>
    <property type="project" value="UniProtKB-KW"/>
</dbReference>
<comment type="cofactor">
    <cofactor evidence="1">
        <name>Mg(2+)</name>
        <dbReference type="ChEBI" id="CHEBI:18420"/>
    </cofactor>
    <text evidence="1">Binds 2 magnesium ions per subunit.</text>
</comment>
<proteinExistence type="predicted"/>
<comment type="caution">
    <text evidence="2">The sequence shown here is derived from an EMBL/GenBank/DDBJ whole genome shotgun (WGS) entry which is preliminary data.</text>
</comment>
<dbReference type="Gene3D" id="1.10.4080.10">
    <property type="entry name" value="ADP-ribosylation/Crystallin J1"/>
    <property type="match status" value="1"/>
</dbReference>
<dbReference type="InterPro" id="IPR050792">
    <property type="entry name" value="ADP-ribosylglycohydrolase"/>
</dbReference>
<evidence type="ECO:0000313" key="3">
    <source>
        <dbReference type="Proteomes" id="UP000029738"/>
    </source>
</evidence>
<feature type="binding site" evidence="1">
    <location>
        <position position="81"/>
    </location>
    <ligand>
        <name>Mg(2+)</name>
        <dbReference type="ChEBI" id="CHEBI:18420"/>
        <label>1</label>
    </ligand>
</feature>
<dbReference type="PANTHER" id="PTHR16222:SF12">
    <property type="entry name" value="ADP-RIBOSYLGLYCOHYDROLASE-RELATED"/>
    <property type="match status" value="1"/>
</dbReference>
<keyword evidence="1" id="KW-0460">Magnesium</keyword>
<dbReference type="PANTHER" id="PTHR16222">
    <property type="entry name" value="ADP-RIBOSYLGLYCOHYDROLASE"/>
    <property type="match status" value="1"/>
</dbReference>
<keyword evidence="3" id="KW-1185">Reference proteome</keyword>
<gene>
    <name evidence="2" type="ORF">DA73_0400012480</name>
</gene>
<protein>
    <submittedName>
        <fullName evidence="2">ADP-ribosylglycohydrolase family protein</fullName>
    </submittedName>
</protein>
<reference evidence="2" key="2">
    <citation type="submission" date="2019-11" db="EMBL/GenBank/DDBJ databases">
        <title>Improved Assembly of Tolypothrix boutellei genome.</title>
        <authorList>
            <person name="Sarangi A.N."/>
            <person name="Mukherjee M."/>
            <person name="Ghosh S."/>
            <person name="Singh D."/>
            <person name="Das A."/>
            <person name="Kant S."/>
            <person name="Prusty A."/>
            <person name="Tripathy S."/>
        </authorList>
    </citation>
    <scope>NUCLEOTIDE SEQUENCE</scope>
    <source>
        <strain evidence="2">VB521301</strain>
    </source>
</reference>
<dbReference type="InterPro" id="IPR036705">
    <property type="entry name" value="Ribosyl_crysJ1_sf"/>
</dbReference>
<reference evidence="2" key="1">
    <citation type="journal article" date="2015" name="Genome Announc.">
        <title>Draft Genome Sequence of Tolypothrix boutellei Strain VB521301.</title>
        <authorList>
            <person name="Chandrababunaidu M.M."/>
            <person name="Singh D."/>
            <person name="Sen D."/>
            <person name="Bhan S."/>
            <person name="Das S."/>
            <person name="Gupta A."/>
            <person name="Adhikary S.P."/>
            <person name="Tripathy S."/>
        </authorList>
    </citation>
    <scope>NUCLEOTIDE SEQUENCE</scope>
    <source>
        <strain evidence="2">VB521301</strain>
    </source>
</reference>
<keyword evidence="1" id="KW-0479">Metal-binding</keyword>
<feature type="binding site" evidence="1">
    <location>
        <position position="79"/>
    </location>
    <ligand>
        <name>Mg(2+)</name>
        <dbReference type="ChEBI" id="CHEBI:18420"/>
        <label>1</label>
    </ligand>
</feature>
<name>A0A8S9T296_9CYAN</name>
<dbReference type="Pfam" id="PF03747">
    <property type="entry name" value="ADP_ribosyl_GH"/>
    <property type="match status" value="1"/>
</dbReference>
<evidence type="ECO:0000256" key="1">
    <source>
        <dbReference type="PIRSR" id="PIRSR605502-1"/>
    </source>
</evidence>
<dbReference type="InterPro" id="IPR005502">
    <property type="entry name" value="Ribosyl_crysJ1"/>
</dbReference>
<dbReference type="SUPFAM" id="SSF101478">
    <property type="entry name" value="ADP-ribosylglycohydrolase"/>
    <property type="match status" value="1"/>
</dbReference>
<feature type="binding site" evidence="1">
    <location>
        <position position="82"/>
    </location>
    <ligand>
        <name>Mg(2+)</name>
        <dbReference type="ChEBI" id="CHEBI:18420"/>
        <label>1</label>
    </ligand>
</feature>
<evidence type="ECO:0000313" key="2">
    <source>
        <dbReference type="EMBL" id="KAF3886198.1"/>
    </source>
</evidence>
<organism evidence="2 3">
    <name type="scientific">Tolypothrix bouteillei VB521301</name>
    <dbReference type="NCBI Taxonomy" id="1479485"/>
    <lineage>
        <taxon>Bacteria</taxon>
        <taxon>Bacillati</taxon>
        <taxon>Cyanobacteriota</taxon>
        <taxon>Cyanophyceae</taxon>
        <taxon>Nostocales</taxon>
        <taxon>Tolypothrichaceae</taxon>
        <taxon>Tolypothrix</taxon>
    </lineage>
</organism>
<dbReference type="AlphaFoldDB" id="A0A8S9T296"/>
<accession>A0A8S9T296</accession>
<sequence length="168" mass="18682">MLTWNSYWRCYWAAFGRVISENDSAQANHTAALFAAQCKISSGISGYVYHTVPVVVQVWLRHQRSYRDAIEEIVRLGGDTDTTAAIVGGIIGAGVGTSGLPKDWLNSLYEYPRTVEWMKSLGERLFEVSSSGKNQLPLPLSIPGLLVRNVLFLLIVLGHGFRRLLPPY</sequence>